<dbReference type="AlphaFoldDB" id="A0A286IHT8"/>
<proteinExistence type="predicted"/>
<sequence>MTVALALLAFTIIALFSGLVFGALRRAAPDEPADPVWSRLR</sequence>
<reference evidence="2" key="1">
    <citation type="submission" date="2017-08" db="EMBL/GenBank/DDBJ databases">
        <authorList>
            <person name="Varghese N."/>
            <person name="Submissions S."/>
        </authorList>
    </citation>
    <scope>NUCLEOTIDE SEQUENCE [LARGE SCALE GENOMIC DNA]</scope>
    <source>
        <strain evidence="2">KCTC 23107</strain>
    </source>
</reference>
<gene>
    <name evidence="1" type="ORF">SAMN05877838_3864</name>
</gene>
<accession>A0A286IHT8</accession>
<name>A0A286IHT8_9HYPH</name>
<dbReference type="EMBL" id="OCPC01000006">
    <property type="protein sequence ID" value="SOE18919.1"/>
    <property type="molecule type" value="Genomic_DNA"/>
</dbReference>
<organism evidence="1 2">
    <name type="scientific">Hoeflea halophila</name>
    <dbReference type="NCBI Taxonomy" id="714899"/>
    <lineage>
        <taxon>Bacteria</taxon>
        <taxon>Pseudomonadati</taxon>
        <taxon>Pseudomonadota</taxon>
        <taxon>Alphaproteobacteria</taxon>
        <taxon>Hyphomicrobiales</taxon>
        <taxon>Rhizobiaceae</taxon>
        <taxon>Hoeflea</taxon>
    </lineage>
</organism>
<dbReference type="RefSeq" id="WP_280176276.1">
    <property type="nucleotide sequence ID" value="NZ_OCPC01000006.1"/>
</dbReference>
<dbReference type="Proteomes" id="UP000219465">
    <property type="component" value="Unassembled WGS sequence"/>
</dbReference>
<evidence type="ECO:0000313" key="2">
    <source>
        <dbReference type="Proteomes" id="UP000219465"/>
    </source>
</evidence>
<keyword evidence="2" id="KW-1185">Reference proteome</keyword>
<protein>
    <submittedName>
        <fullName evidence="1">Uncharacterized protein</fullName>
    </submittedName>
</protein>
<evidence type="ECO:0000313" key="1">
    <source>
        <dbReference type="EMBL" id="SOE18919.1"/>
    </source>
</evidence>